<dbReference type="InterPro" id="IPR009075">
    <property type="entry name" value="AcylCo_DH/oxidase_C"/>
</dbReference>
<dbReference type="GO" id="GO:0050660">
    <property type="term" value="F:flavin adenine dinucleotide binding"/>
    <property type="evidence" value="ECO:0007669"/>
    <property type="project" value="InterPro"/>
</dbReference>
<keyword evidence="10" id="KW-1185">Reference proteome</keyword>
<dbReference type="InterPro" id="IPR013786">
    <property type="entry name" value="AcylCoA_DH/ox_N"/>
</dbReference>
<keyword evidence="3 5" id="KW-0285">Flavoprotein</keyword>
<evidence type="ECO:0000313" key="9">
    <source>
        <dbReference type="EMBL" id="MBS4211714.1"/>
    </source>
</evidence>
<gene>
    <name evidence="9" type="ORF">KHA99_04475</name>
</gene>
<name>A0A942U558_9BACI</name>
<comment type="similarity">
    <text evidence="2 5">Belongs to the acyl-CoA dehydrogenase family.</text>
</comment>
<dbReference type="InterPro" id="IPR006091">
    <property type="entry name" value="Acyl-CoA_Oxase/DH_mid-dom"/>
</dbReference>
<evidence type="ECO:0000259" key="8">
    <source>
        <dbReference type="Pfam" id="PF02771"/>
    </source>
</evidence>
<dbReference type="PANTHER" id="PTHR43884:SF12">
    <property type="entry name" value="ISOVALERYL-COA DEHYDROGENASE, MITOCHONDRIAL-RELATED"/>
    <property type="match status" value="1"/>
</dbReference>
<dbReference type="InterPro" id="IPR009100">
    <property type="entry name" value="AcylCoA_DH/oxidase_NM_dom_sf"/>
</dbReference>
<evidence type="ECO:0000256" key="4">
    <source>
        <dbReference type="ARBA" id="ARBA00022827"/>
    </source>
</evidence>
<dbReference type="InterPro" id="IPR036250">
    <property type="entry name" value="AcylCo_DH-like_C"/>
</dbReference>
<protein>
    <submittedName>
        <fullName evidence="9">Acyl-CoA/acyl-ACP dehydrogenase</fullName>
    </submittedName>
</protein>
<comment type="cofactor">
    <cofactor evidence="1 5">
        <name>FAD</name>
        <dbReference type="ChEBI" id="CHEBI:57692"/>
    </cofactor>
</comment>
<keyword evidence="5" id="KW-0560">Oxidoreductase</keyword>
<dbReference type="AlphaFoldDB" id="A0A942U558"/>
<dbReference type="Gene3D" id="1.20.140.10">
    <property type="entry name" value="Butyryl-CoA Dehydrogenase, subunit A, domain 3"/>
    <property type="match status" value="1"/>
</dbReference>
<evidence type="ECO:0000259" key="6">
    <source>
        <dbReference type="Pfam" id="PF00441"/>
    </source>
</evidence>
<evidence type="ECO:0000256" key="5">
    <source>
        <dbReference type="RuleBase" id="RU362125"/>
    </source>
</evidence>
<proteinExistence type="inferred from homology"/>
<feature type="domain" description="Acyl-CoA dehydrogenase/oxidase N-terminal" evidence="8">
    <location>
        <begin position="13"/>
        <end position="120"/>
    </location>
</feature>
<organism evidence="9 10">
    <name type="scientific">Neobacillus rhizophilus</name>
    <dbReference type="NCBI Taxonomy" id="2833579"/>
    <lineage>
        <taxon>Bacteria</taxon>
        <taxon>Bacillati</taxon>
        <taxon>Bacillota</taxon>
        <taxon>Bacilli</taxon>
        <taxon>Bacillales</taxon>
        <taxon>Bacillaceae</taxon>
        <taxon>Neobacillus</taxon>
    </lineage>
</organism>
<evidence type="ECO:0000313" key="10">
    <source>
        <dbReference type="Proteomes" id="UP000679749"/>
    </source>
</evidence>
<evidence type="ECO:0000259" key="7">
    <source>
        <dbReference type="Pfam" id="PF02770"/>
    </source>
</evidence>
<dbReference type="SUPFAM" id="SSF47203">
    <property type="entry name" value="Acyl-CoA dehydrogenase C-terminal domain-like"/>
    <property type="match status" value="1"/>
</dbReference>
<feature type="domain" description="Acyl-CoA oxidase/dehydrogenase middle" evidence="7">
    <location>
        <begin position="126"/>
        <end position="207"/>
    </location>
</feature>
<feature type="domain" description="Acyl-CoA dehydrogenase/oxidase C-terminal" evidence="6">
    <location>
        <begin position="236"/>
        <end position="380"/>
    </location>
</feature>
<sequence length="391" mass="43744">MGGFKVNFEFNDLQNEIRLGVRSLCSRFDLNYWSNCDKEGVYPEEFVRSMSEAGWLGILIPEEYGGAGLGMTEAAIVLEEINRSGGLGAACHAQMYTMGSVLRHGSKEQKEKYLPLIANGTLRLQAFGITEPDAGSDTTKIKTFARKTDNGYVINGQKIFISRYQHSDMILLLARTTPLEQVKRKIDGMSLFLIDLRKVGSAIEAKPIKTMINHETNILFINELEVPENCLVGEEGKGFYYLLDGINAERILVASECIGDGKWFIEQAVRYANERVVFDRPIGKNQGIQFPIAKAYMAVQAAETMNFKAASKFDNGLPCGEEANMAKYLASEASWEAGDVTMTTFGGYGVAEEYHIERKWRETRLFRTAPISNNLVLSYIAEHSLKLPRSY</sequence>
<reference evidence="9" key="1">
    <citation type="submission" date="2021-05" db="EMBL/GenBank/DDBJ databases">
        <title>Novel Bacillus species.</title>
        <authorList>
            <person name="Liu G."/>
        </authorList>
    </citation>
    <scope>NUCLEOTIDE SEQUENCE</scope>
    <source>
        <strain evidence="9">FJAT-49825</strain>
    </source>
</reference>
<keyword evidence="4 5" id="KW-0274">FAD</keyword>
<comment type="caution">
    <text evidence="9">The sequence shown here is derived from an EMBL/GenBank/DDBJ whole genome shotgun (WGS) entry which is preliminary data.</text>
</comment>
<dbReference type="Pfam" id="PF02771">
    <property type="entry name" value="Acyl-CoA_dh_N"/>
    <property type="match status" value="1"/>
</dbReference>
<dbReference type="FunFam" id="1.20.140.10:FF:000012">
    <property type="entry name" value="Acyl-CoA dehydrogenase fadE12"/>
    <property type="match status" value="1"/>
</dbReference>
<dbReference type="InterPro" id="IPR037069">
    <property type="entry name" value="AcylCoA_DH/ox_N_sf"/>
</dbReference>
<accession>A0A942U558</accession>
<dbReference type="FunFam" id="1.10.540.10:FF:000013">
    <property type="entry name" value="Acyl-CoA dehydrogenase"/>
    <property type="match status" value="1"/>
</dbReference>
<dbReference type="InterPro" id="IPR046373">
    <property type="entry name" value="Acyl-CoA_Oxase/DH_mid-dom_sf"/>
</dbReference>
<dbReference type="SUPFAM" id="SSF56645">
    <property type="entry name" value="Acyl-CoA dehydrogenase NM domain-like"/>
    <property type="match status" value="1"/>
</dbReference>
<dbReference type="Pfam" id="PF02770">
    <property type="entry name" value="Acyl-CoA_dh_M"/>
    <property type="match status" value="1"/>
</dbReference>
<dbReference type="PANTHER" id="PTHR43884">
    <property type="entry name" value="ACYL-COA DEHYDROGENASE"/>
    <property type="match status" value="1"/>
</dbReference>
<dbReference type="Pfam" id="PF00441">
    <property type="entry name" value="Acyl-CoA_dh_1"/>
    <property type="match status" value="1"/>
</dbReference>
<dbReference type="Proteomes" id="UP000679749">
    <property type="component" value="Unassembled WGS sequence"/>
</dbReference>
<evidence type="ECO:0000256" key="1">
    <source>
        <dbReference type="ARBA" id="ARBA00001974"/>
    </source>
</evidence>
<evidence type="ECO:0000256" key="2">
    <source>
        <dbReference type="ARBA" id="ARBA00009347"/>
    </source>
</evidence>
<dbReference type="Gene3D" id="2.40.110.10">
    <property type="entry name" value="Butyryl-CoA Dehydrogenase, subunit A, domain 2"/>
    <property type="match status" value="1"/>
</dbReference>
<dbReference type="PIRSF" id="PIRSF016578">
    <property type="entry name" value="HsaA"/>
    <property type="match status" value="1"/>
</dbReference>
<dbReference type="Gene3D" id="1.10.540.10">
    <property type="entry name" value="Acyl-CoA dehydrogenase/oxidase, N-terminal domain"/>
    <property type="match status" value="1"/>
</dbReference>
<dbReference type="GO" id="GO:0003995">
    <property type="term" value="F:acyl-CoA dehydrogenase activity"/>
    <property type="evidence" value="ECO:0007669"/>
    <property type="project" value="TreeGrafter"/>
</dbReference>
<dbReference type="EMBL" id="JAGYPF010000001">
    <property type="protein sequence ID" value="MBS4211714.1"/>
    <property type="molecule type" value="Genomic_DNA"/>
</dbReference>
<evidence type="ECO:0000256" key="3">
    <source>
        <dbReference type="ARBA" id="ARBA00022630"/>
    </source>
</evidence>